<dbReference type="InterPro" id="IPR024083">
    <property type="entry name" value="Fumarase/histidase_N"/>
</dbReference>
<dbReference type="HAMAP" id="MF_00006">
    <property type="entry name" value="Arg_succ_lyase"/>
    <property type="match status" value="1"/>
</dbReference>
<organism evidence="9 10">
    <name type="scientific">Marivita lacus</name>
    <dbReference type="NCBI Taxonomy" id="1323742"/>
    <lineage>
        <taxon>Bacteria</taxon>
        <taxon>Pseudomonadati</taxon>
        <taxon>Pseudomonadota</taxon>
        <taxon>Alphaproteobacteria</taxon>
        <taxon>Rhodobacterales</taxon>
        <taxon>Roseobacteraceae</taxon>
        <taxon>Marivita</taxon>
    </lineage>
</organism>
<proteinExistence type="inferred from homology"/>
<evidence type="ECO:0000256" key="6">
    <source>
        <dbReference type="HAMAP-Rule" id="MF_00006"/>
    </source>
</evidence>
<dbReference type="Gene3D" id="1.10.275.10">
    <property type="entry name" value="Fumarase/aspartase (N-terminal domain)"/>
    <property type="match status" value="1"/>
</dbReference>
<dbReference type="PRINTS" id="PR00145">
    <property type="entry name" value="ARGSUCLYASE"/>
</dbReference>
<dbReference type="PRINTS" id="PR00149">
    <property type="entry name" value="FUMRATELYASE"/>
</dbReference>
<protein>
    <recommendedName>
        <fullName evidence="3 6">Argininosuccinate lyase</fullName>
        <shortName evidence="6">ASAL</shortName>
        <ecNumber evidence="3 6">4.3.2.1</ecNumber>
    </recommendedName>
    <alternativeName>
        <fullName evidence="6">Arginosuccinase</fullName>
    </alternativeName>
</protein>
<evidence type="ECO:0000256" key="4">
    <source>
        <dbReference type="ARBA" id="ARBA00022571"/>
    </source>
</evidence>
<dbReference type="PANTHER" id="PTHR43814">
    <property type="entry name" value="ARGININOSUCCINATE LYASE"/>
    <property type="match status" value="1"/>
</dbReference>
<dbReference type="Gene3D" id="1.20.200.10">
    <property type="entry name" value="Fumarase/aspartase (Central domain)"/>
    <property type="match status" value="1"/>
</dbReference>
<dbReference type="InterPro" id="IPR000362">
    <property type="entry name" value="Fumarate_lyase_fam"/>
</dbReference>
<comment type="similarity">
    <text evidence="6">Belongs to the lyase 1 family. Argininosuccinate lyase subfamily.</text>
</comment>
<evidence type="ECO:0000256" key="3">
    <source>
        <dbReference type="ARBA" id="ARBA00012338"/>
    </source>
</evidence>
<dbReference type="Pfam" id="PF14698">
    <property type="entry name" value="ASL_C2"/>
    <property type="match status" value="1"/>
</dbReference>
<keyword evidence="6" id="KW-0963">Cytoplasm</keyword>
<evidence type="ECO:0000256" key="1">
    <source>
        <dbReference type="ARBA" id="ARBA00000985"/>
    </source>
</evidence>
<evidence type="ECO:0000313" key="10">
    <source>
        <dbReference type="Proteomes" id="UP000645462"/>
    </source>
</evidence>
<dbReference type="Pfam" id="PF00206">
    <property type="entry name" value="Lyase_1"/>
    <property type="match status" value="1"/>
</dbReference>
<feature type="domain" description="Argininosuccinate lyase C-terminal" evidence="8">
    <location>
        <begin position="364"/>
        <end position="404"/>
    </location>
</feature>
<dbReference type="GO" id="GO:0016829">
    <property type="term" value="F:lyase activity"/>
    <property type="evidence" value="ECO:0007669"/>
    <property type="project" value="UniProtKB-KW"/>
</dbReference>
<evidence type="ECO:0000256" key="2">
    <source>
        <dbReference type="ARBA" id="ARBA00004941"/>
    </source>
</evidence>
<keyword evidence="6" id="KW-0028">Amino-acid biosynthesis</keyword>
<sequence length="495" mass="53617">MTDQSVFPDPTYRDTVLAPLFEGVKAHYAGHMGAINRAHLVMLAETGILPAGEADAIARALREIETETDIDALTYTGEFEDYFFLVEAELKRRLGDLGGALHTARSRNDMDHTLFKLALRDRVAVLLKQALTLTEALIAKAEAEKATLIVAYTHGQPAQPTTWGHYLGAVIEVLLRDIARLNAAADGLEHCPMGAAAITTSGFPIDRARMADLLGFSGPLVNSYGCIASVDYVTGLYSAMKLMFLHLGRVIQDMQFWTAFEVGQLYVPNSLVQISSIMPQKRNPVPIEHLRHLASATVGQCDAIVNVMHNTPFTDMNDSEGEVQQLGYAAFDRGARVLQLLTALIPACRVNVDRVRRTTDSACITITELADTLVRDEGLSFRAAHEVAAATAKAVIAEGAALGDGFAPFRSAFAAQTGRETGLSEEQFRTAVAPETFVARRDRTGGPAEAAMSEALGQYSATAQAARAVCAERKNRHETAQQRLNTAFDALLVKD</sequence>
<evidence type="ECO:0000256" key="5">
    <source>
        <dbReference type="ARBA" id="ARBA00023239"/>
    </source>
</evidence>
<evidence type="ECO:0000313" key="9">
    <source>
        <dbReference type="EMBL" id="GGB91869.1"/>
    </source>
</evidence>
<dbReference type="Proteomes" id="UP000645462">
    <property type="component" value="Unassembled WGS sequence"/>
</dbReference>
<dbReference type="SUPFAM" id="SSF48557">
    <property type="entry name" value="L-aspartase-like"/>
    <property type="match status" value="1"/>
</dbReference>
<dbReference type="NCBIfam" id="TIGR00838">
    <property type="entry name" value="argH"/>
    <property type="match status" value="1"/>
</dbReference>
<reference evidence="10" key="1">
    <citation type="journal article" date="2019" name="Int. J. Syst. Evol. Microbiol.">
        <title>The Global Catalogue of Microorganisms (GCM) 10K type strain sequencing project: providing services to taxonomists for standard genome sequencing and annotation.</title>
        <authorList>
            <consortium name="The Broad Institute Genomics Platform"/>
            <consortium name="The Broad Institute Genome Sequencing Center for Infectious Disease"/>
            <person name="Wu L."/>
            <person name="Ma J."/>
        </authorList>
    </citation>
    <scope>NUCLEOTIDE SEQUENCE [LARGE SCALE GENOMIC DNA]</scope>
    <source>
        <strain evidence="10">CGMCC 1.12478</strain>
    </source>
</reference>
<dbReference type="EC" id="4.3.2.1" evidence="3 6"/>
<dbReference type="InterPro" id="IPR022761">
    <property type="entry name" value="Fumarate_lyase_N"/>
</dbReference>
<gene>
    <name evidence="9" type="primary">asaL</name>
    <name evidence="6" type="synonym">argH</name>
    <name evidence="9" type="ORF">GCM10011363_05560</name>
</gene>
<keyword evidence="5 6" id="KW-0456">Lyase</keyword>
<dbReference type="EMBL" id="BMFC01000001">
    <property type="protein sequence ID" value="GGB91869.1"/>
    <property type="molecule type" value="Genomic_DNA"/>
</dbReference>
<comment type="caution">
    <text evidence="9">The sequence shown here is derived from an EMBL/GenBank/DDBJ whole genome shotgun (WGS) entry which is preliminary data.</text>
</comment>
<dbReference type="Gene3D" id="1.10.40.30">
    <property type="entry name" value="Fumarase/aspartase (C-terminal domain)"/>
    <property type="match status" value="1"/>
</dbReference>
<name>A0ABQ1K9G0_9RHOB</name>
<evidence type="ECO:0000259" key="7">
    <source>
        <dbReference type="Pfam" id="PF00206"/>
    </source>
</evidence>
<accession>A0ABQ1K9G0</accession>
<comment type="pathway">
    <text evidence="2 6">Amino-acid biosynthesis; L-arginine biosynthesis; L-arginine from L-ornithine and carbamoyl phosphate: step 3/3.</text>
</comment>
<dbReference type="InterPro" id="IPR029419">
    <property type="entry name" value="Arg_succ_lyase_C"/>
</dbReference>
<evidence type="ECO:0000259" key="8">
    <source>
        <dbReference type="Pfam" id="PF14698"/>
    </source>
</evidence>
<comment type="subcellular location">
    <subcellularLocation>
        <location evidence="6">Cytoplasm</location>
    </subcellularLocation>
</comment>
<keyword evidence="4 6" id="KW-0055">Arginine biosynthesis</keyword>
<comment type="catalytic activity">
    <reaction evidence="1 6">
        <text>2-(N(omega)-L-arginino)succinate = fumarate + L-arginine</text>
        <dbReference type="Rhea" id="RHEA:24020"/>
        <dbReference type="ChEBI" id="CHEBI:29806"/>
        <dbReference type="ChEBI" id="CHEBI:32682"/>
        <dbReference type="ChEBI" id="CHEBI:57472"/>
        <dbReference type="EC" id="4.3.2.1"/>
    </reaction>
</comment>
<dbReference type="PANTHER" id="PTHR43814:SF1">
    <property type="entry name" value="ARGININOSUCCINATE LYASE"/>
    <property type="match status" value="1"/>
</dbReference>
<dbReference type="CDD" id="cd01359">
    <property type="entry name" value="Argininosuccinate_lyase"/>
    <property type="match status" value="1"/>
</dbReference>
<dbReference type="InterPro" id="IPR008948">
    <property type="entry name" value="L-Aspartase-like"/>
</dbReference>
<feature type="domain" description="Fumarate lyase N-terminal" evidence="7">
    <location>
        <begin position="43"/>
        <end position="298"/>
    </location>
</feature>
<dbReference type="RefSeq" id="WP_188480423.1">
    <property type="nucleotide sequence ID" value="NZ_BMFC01000001.1"/>
</dbReference>
<keyword evidence="10" id="KW-1185">Reference proteome</keyword>
<dbReference type="InterPro" id="IPR009049">
    <property type="entry name" value="Argininosuccinate_lyase"/>
</dbReference>